<dbReference type="AlphaFoldDB" id="A0A843W3L7"/>
<evidence type="ECO:0000256" key="1">
    <source>
        <dbReference type="SAM" id="MobiDB-lite"/>
    </source>
</evidence>
<comment type="caution">
    <text evidence="2">The sequence shown here is derived from an EMBL/GenBank/DDBJ whole genome shotgun (WGS) entry which is preliminary data.</text>
</comment>
<evidence type="ECO:0000313" key="3">
    <source>
        <dbReference type="Proteomes" id="UP000652761"/>
    </source>
</evidence>
<feature type="region of interest" description="Disordered" evidence="1">
    <location>
        <begin position="73"/>
        <end position="101"/>
    </location>
</feature>
<dbReference type="OrthoDB" id="786726at2759"/>
<protein>
    <submittedName>
        <fullName evidence="2">Uncharacterized protein</fullName>
    </submittedName>
</protein>
<dbReference type="Proteomes" id="UP000652761">
    <property type="component" value="Unassembled WGS sequence"/>
</dbReference>
<dbReference type="InterPro" id="IPR021109">
    <property type="entry name" value="Peptidase_aspartic_dom_sf"/>
</dbReference>
<accession>A0A843W3L7</accession>
<gene>
    <name evidence="2" type="ORF">Taro_034687</name>
</gene>
<reference evidence="2" key="1">
    <citation type="submission" date="2017-07" db="EMBL/GenBank/DDBJ databases">
        <title>Taro Niue Genome Assembly and Annotation.</title>
        <authorList>
            <person name="Atibalentja N."/>
            <person name="Keating K."/>
            <person name="Fields C.J."/>
        </authorList>
    </citation>
    <scope>NUCLEOTIDE SEQUENCE</scope>
    <source>
        <strain evidence="2">Niue_2</strain>
        <tissue evidence="2">Leaf</tissue>
    </source>
</reference>
<dbReference type="EMBL" id="NMUH01002759">
    <property type="protein sequence ID" value="MQM01927.1"/>
    <property type="molecule type" value="Genomic_DNA"/>
</dbReference>
<sequence length="337" mass="37252">MQAGSRANEASVRAAWCSIAIGHPIATGSTVASTVVSTPALARRHGAIVESYVPGPLAVPVVPTDVGKRSVVCRDGSRGAATTDPAGSTSSARGKTSGTAAPEDRMALLERFLCLWPPMFYGDYDPDKAESWVHELDRTFETMDCADQDQVRLAVYQLKGGESYRLGEGVLVPATAGRRLDEVYPVPVTFGQSRECVFFFFFGDRRCWPDLEAEEEFFATLTELAPEQTCDLAVELPTGDYMHTLGYLEGVTIEVQGDHLLARLFTLQLHDFDAILNMDWLEAHSVLVDCQQKTVRFEIPGAPVLCFRVSYRLRDRNDLPHNDSLRDCNDFPLITIR</sequence>
<evidence type="ECO:0000313" key="2">
    <source>
        <dbReference type="EMBL" id="MQM01927.1"/>
    </source>
</evidence>
<dbReference type="Pfam" id="PF08284">
    <property type="entry name" value="RVP_2"/>
    <property type="match status" value="1"/>
</dbReference>
<feature type="compositionally biased region" description="Polar residues" evidence="1">
    <location>
        <begin position="85"/>
        <end position="99"/>
    </location>
</feature>
<dbReference type="Gene3D" id="2.40.70.10">
    <property type="entry name" value="Acid Proteases"/>
    <property type="match status" value="1"/>
</dbReference>
<proteinExistence type="predicted"/>
<name>A0A843W3L7_COLES</name>
<organism evidence="2 3">
    <name type="scientific">Colocasia esculenta</name>
    <name type="common">Wild taro</name>
    <name type="synonym">Arum esculentum</name>
    <dbReference type="NCBI Taxonomy" id="4460"/>
    <lineage>
        <taxon>Eukaryota</taxon>
        <taxon>Viridiplantae</taxon>
        <taxon>Streptophyta</taxon>
        <taxon>Embryophyta</taxon>
        <taxon>Tracheophyta</taxon>
        <taxon>Spermatophyta</taxon>
        <taxon>Magnoliopsida</taxon>
        <taxon>Liliopsida</taxon>
        <taxon>Araceae</taxon>
        <taxon>Aroideae</taxon>
        <taxon>Colocasieae</taxon>
        <taxon>Colocasia</taxon>
    </lineage>
</organism>
<keyword evidence="3" id="KW-1185">Reference proteome</keyword>